<name>A0A2U3KRH0_9BACT</name>
<dbReference type="PANTHER" id="PTHR42103">
    <property type="entry name" value="ALPHA/BETA-HYDROLASES SUPERFAMILY PROTEIN"/>
    <property type="match status" value="1"/>
</dbReference>
<dbReference type="EMBL" id="OMOD01000137">
    <property type="protein sequence ID" value="SPF42241.1"/>
    <property type="molecule type" value="Genomic_DNA"/>
</dbReference>
<gene>
    <name evidence="2" type="ORF">SBA1_430042</name>
</gene>
<dbReference type="Pfam" id="PF20408">
    <property type="entry name" value="Abhydrolase_11"/>
    <property type="match status" value="1"/>
</dbReference>
<organism evidence="2 3">
    <name type="scientific">Candidatus Sulfotelmatobacter kueseliae</name>
    <dbReference type="NCBI Taxonomy" id="2042962"/>
    <lineage>
        <taxon>Bacteria</taxon>
        <taxon>Pseudomonadati</taxon>
        <taxon>Acidobacteriota</taxon>
        <taxon>Terriglobia</taxon>
        <taxon>Terriglobales</taxon>
        <taxon>Candidatus Korobacteraceae</taxon>
        <taxon>Candidatus Sulfotelmatobacter</taxon>
    </lineage>
</organism>
<dbReference type="InterPro" id="IPR046879">
    <property type="entry name" value="KANL3/Tex30_Abhydrolase"/>
</dbReference>
<dbReference type="Gene3D" id="3.40.50.1820">
    <property type="entry name" value="alpha/beta hydrolase"/>
    <property type="match status" value="1"/>
</dbReference>
<accession>A0A2U3KRH0</accession>
<dbReference type="SUPFAM" id="SSF53474">
    <property type="entry name" value="alpha/beta-Hydrolases"/>
    <property type="match status" value="1"/>
</dbReference>
<proteinExistence type="predicted"/>
<dbReference type="AlphaFoldDB" id="A0A2U3KRH0"/>
<dbReference type="Proteomes" id="UP000238701">
    <property type="component" value="Unassembled WGS sequence"/>
</dbReference>
<evidence type="ECO:0000313" key="2">
    <source>
        <dbReference type="EMBL" id="SPF42241.1"/>
    </source>
</evidence>
<sequence length="227" mass="24609">MIASGFSIRSFFLDGPAGRLEALLNAGAENATHAAVVCHPHPLFGGTLHNKVVFHIMKALNGFGFPVLRFNFRGTGLSQGEHDHGVGEVEDVRAALDWLDAEFHLPLIFAGFSFGAAVGLRTACADGRVRAAIAAGMPVAPEIADTGEEPRVYDFDFLRDCTKPKLFVSGARDRFGPRARLEALVAAVPEPKKLVLIEGADHFFAGRLRELREAVEGWVREQVINAH</sequence>
<dbReference type="PANTHER" id="PTHR42103:SF2">
    <property type="entry name" value="AB HYDROLASE-1 DOMAIN-CONTAINING PROTEIN"/>
    <property type="match status" value="1"/>
</dbReference>
<protein>
    <recommendedName>
        <fullName evidence="1">KANL3/Tex30 alpha/beta hydrolase-like domain-containing protein</fullName>
    </recommendedName>
</protein>
<evidence type="ECO:0000313" key="3">
    <source>
        <dbReference type="Proteomes" id="UP000238701"/>
    </source>
</evidence>
<dbReference type="OrthoDB" id="9800435at2"/>
<evidence type="ECO:0000259" key="1">
    <source>
        <dbReference type="Pfam" id="PF20408"/>
    </source>
</evidence>
<reference evidence="3" key="1">
    <citation type="submission" date="2018-02" db="EMBL/GenBank/DDBJ databases">
        <authorList>
            <person name="Hausmann B."/>
        </authorList>
    </citation>
    <scope>NUCLEOTIDE SEQUENCE [LARGE SCALE GENOMIC DNA]</scope>
    <source>
        <strain evidence="3">Peat soil MAG SbA1</strain>
    </source>
</reference>
<dbReference type="InterPro" id="IPR029058">
    <property type="entry name" value="AB_hydrolase_fold"/>
</dbReference>
<feature type="domain" description="KANL3/Tex30 alpha/beta hydrolase-like" evidence="1">
    <location>
        <begin position="51"/>
        <end position="210"/>
    </location>
</feature>